<dbReference type="PRINTS" id="PR00380">
    <property type="entry name" value="KINESINHEAVY"/>
</dbReference>
<dbReference type="GeneID" id="40314388"/>
<dbReference type="GO" id="GO:0007052">
    <property type="term" value="P:mitotic spindle organization"/>
    <property type="evidence" value="ECO:0007669"/>
    <property type="project" value="TreeGrafter"/>
</dbReference>
<dbReference type="InterPro" id="IPR027640">
    <property type="entry name" value="Kinesin-like_fam"/>
</dbReference>
<dbReference type="OrthoDB" id="252010at2759"/>
<sequence>MPLRPVQCFVRVRPLTDKELTAKEAGCLTAEPEQRRIRVGETYTHHFDGVFHAATTLQQIRDALVAGVVRGALRGHQEALLLYGPTGGGKTHTLKQLLPVVVRLLLHAAGLERLTYETEVSMECVELYMERVADLFDPSKTDLQLREFPDTGVYVRGATEVPIRSPEEFTQAWRKAELSRSCTATRRNATSARGHCVVTLKVRRRRKVREDYALHEEAFDGDGDSSSLVTDGRIYVADLAGCERFKGSGSEGMRQAEAVTANQSLSSLCSVMNALADPKKTHVPFRDSKLTRLLQEPLGRDGSCYVLLCLSPSAVSLPETRRALAFGVRAMSIMQNTASRKQVDPATHLIEVQHWLASRVHLLEAQIRRLTSSSHVECPGCIEKAIKEHDLREEVRRLKADASHKKEEYDLSLFRLRSALEDAQNDAEHYRNKASKTLLIDGDAFERKMRALNEYWTGYAASLQKELENTERERDDACSEIRALSDELRLLQTGRRKTDLSNENRDDMEHIHNIQHDYINDVSPPIDDKDNIERQREGLQGQLTAAEAAAAELHSENKRLSHVCASLRAELDAAQQRAVELDGRNFLSMRRCNRGGNALYFRSDGAEASMCGGMNHFCCWRSKLSSAIEELSGITRSEGGDVSNGLPYDEKLSVDVSNVLAPEVVSVDSTVVALRDIEAVL</sequence>
<gene>
    <name evidence="9" type="ORF">Tco025E_00777</name>
</gene>
<dbReference type="GO" id="GO:0005875">
    <property type="term" value="C:microtubule associated complex"/>
    <property type="evidence" value="ECO:0007669"/>
    <property type="project" value="TreeGrafter"/>
</dbReference>
<feature type="coiled-coil region" evidence="7">
    <location>
        <begin position="460"/>
        <end position="487"/>
    </location>
</feature>
<dbReference type="Proteomes" id="UP000284403">
    <property type="component" value="Unassembled WGS sequence"/>
</dbReference>
<dbReference type="PANTHER" id="PTHR47969">
    <property type="entry name" value="CHROMOSOME-ASSOCIATED KINESIN KIF4A-RELATED"/>
    <property type="match status" value="1"/>
</dbReference>
<keyword evidence="4 6" id="KW-0067">ATP-binding</keyword>
<dbReference type="InterPro" id="IPR036961">
    <property type="entry name" value="Kinesin_motor_dom_sf"/>
</dbReference>
<dbReference type="SMART" id="SM00129">
    <property type="entry name" value="KISc"/>
    <property type="match status" value="1"/>
</dbReference>
<proteinExistence type="inferred from homology"/>
<dbReference type="Pfam" id="PF00225">
    <property type="entry name" value="Kinesin"/>
    <property type="match status" value="1"/>
</dbReference>
<evidence type="ECO:0000313" key="9">
    <source>
        <dbReference type="EMBL" id="RNF26972.1"/>
    </source>
</evidence>
<evidence type="ECO:0000259" key="8">
    <source>
        <dbReference type="PROSITE" id="PS50067"/>
    </source>
</evidence>
<dbReference type="InterPro" id="IPR027417">
    <property type="entry name" value="P-loop_NTPase"/>
</dbReference>
<feature type="domain" description="Kinesin motor" evidence="8">
    <location>
        <begin position="5"/>
        <end position="333"/>
    </location>
</feature>
<dbReference type="GO" id="GO:0051231">
    <property type="term" value="P:spindle elongation"/>
    <property type="evidence" value="ECO:0007669"/>
    <property type="project" value="TreeGrafter"/>
</dbReference>
<protein>
    <submittedName>
        <fullName evidence="9">Kinesin motor domain containing protein</fullName>
    </submittedName>
</protein>
<keyword evidence="2" id="KW-0963">Cytoplasm</keyword>
<dbReference type="RefSeq" id="XP_029232178.1">
    <property type="nucleotide sequence ID" value="XM_029367717.1"/>
</dbReference>
<comment type="subcellular location">
    <subcellularLocation>
        <location evidence="1">Cytoplasm</location>
    </subcellularLocation>
</comment>
<keyword evidence="10" id="KW-1185">Reference proteome</keyword>
<dbReference type="EMBL" id="MKKU01000021">
    <property type="protein sequence ID" value="RNF26972.1"/>
    <property type="molecule type" value="Genomic_DNA"/>
</dbReference>
<dbReference type="AlphaFoldDB" id="A0A3R7PY07"/>
<evidence type="ECO:0000313" key="10">
    <source>
        <dbReference type="Proteomes" id="UP000284403"/>
    </source>
</evidence>
<dbReference type="GO" id="GO:0007018">
    <property type="term" value="P:microtubule-based movement"/>
    <property type="evidence" value="ECO:0007669"/>
    <property type="project" value="InterPro"/>
</dbReference>
<accession>A0A3R7PY07</accession>
<evidence type="ECO:0000256" key="6">
    <source>
        <dbReference type="PROSITE-ProRule" id="PRU00283"/>
    </source>
</evidence>
<keyword evidence="5 7" id="KW-0175">Coiled coil</keyword>
<dbReference type="InterPro" id="IPR001752">
    <property type="entry name" value="Kinesin_motor_dom"/>
</dbReference>
<dbReference type="PROSITE" id="PS50067">
    <property type="entry name" value="KINESIN_MOTOR_2"/>
    <property type="match status" value="1"/>
</dbReference>
<evidence type="ECO:0000256" key="1">
    <source>
        <dbReference type="ARBA" id="ARBA00004496"/>
    </source>
</evidence>
<dbReference type="GO" id="GO:0005524">
    <property type="term" value="F:ATP binding"/>
    <property type="evidence" value="ECO:0007669"/>
    <property type="project" value="UniProtKB-UniRule"/>
</dbReference>
<dbReference type="Gene3D" id="3.40.850.10">
    <property type="entry name" value="Kinesin motor domain"/>
    <property type="match status" value="1"/>
</dbReference>
<dbReference type="GO" id="GO:0005737">
    <property type="term" value="C:cytoplasm"/>
    <property type="evidence" value="ECO:0007669"/>
    <property type="project" value="UniProtKB-SubCell"/>
</dbReference>
<evidence type="ECO:0000256" key="3">
    <source>
        <dbReference type="ARBA" id="ARBA00022741"/>
    </source>
</evidence>
<dbReference type="PANTHER" id="PTHR47969:SF15">
    <property type="entry name" value="CHROMOSOME-ASSOCIATED KINESIN KIF4A-RELATED"/>
    <property type="match status" value="1"/>
</dbReference>
<keyword evidence="3 6" id="KW-0547">Nucleotide-binding</keyword>
<evidence type="ECO:0000256" key="2">
    <source>
        <dbReference type="ARBA" id="ARBA00022490"/>
    </source>
</evidence>
<feature type="coiled-coil region" evidence="7">
    <location>
        <begin position="529"/>
        <end position="584"/>
    </location>
</feature>
<reference evidence="9 10" key="1">
    <citation type="journal article" date="2018" name="BMC Genomics">
        <title>Genomic comparison of Trypanosoma conorhini and Trypanosoma rangeli to Trypanosoma cruzi strains of high and low virulence.</title>
        <authorList>
            <person name="Bradwell K.R."/>
            <person name="Koparde V.N."/>
            <person name="Matveyev A.V."/>
            <person name="Serrano M.G."/>
            <person name="Alves J.M."/>
            <person name="Parikh H."/>
            <person name="Huang B."/>
            <person name="Lee V."/>
            <person name="Espinosa-Alvarez O."/>
            <person name="Ortiz P.A."/>
            <person name="Costa-Martins A.G."/>
            <person name="Teixeira M.M."/>
            <person name="Buck G.A."/>
        </authorList>
    </citation>
    <scope>NUCLEOTIDE SEQUENCE [LARGE SCALE GENOMIC DNA]</scope>
    <source>
        <strain evidence="9 10">025E</strain>
    </source>
</reference>
<evidence type="ECO:0000256" key="7">
    <source>
        <dbReference type="SAM" id="Coils"/>
    </source>
</evidence>
<comment type="caution">
    <text evidence="9">The sequence shown here is derived from an EMBL/GenBank/DDBJ whole genome shotgun (WGS) entry which is preliminary data.</text>
</comment>
<evidence type="ECO:0000256" key="4">
    <source>
        <dbReference type="ARBA" id="ARBA00022840"/>
    </source>
</evidence>
<keyword evidence="6" id="KW-0505">Motor protein</keyword>
<dbReference type="GO" id="GO:0008017">
    <property type="term" value="F:microtubule binding"/>
    <property type="evidence" value="ECO:0007669"/>
    <property type="project" value="InterPro"/>
</dbReference>
<dbReference type="SUPFAM" id="SSF52540">
    <property type="entry name" value="P-loop containing nucleoside triphosphate hydrolases"/>
    <property type="match status" value="1"/>
</dbReference>
<comment type="similarity">
    <text evidence="6">Belongs to the TRAFAC class myosin-kinesin ATPase superfamily. Kinesin family.</text>
</comment>
<name>A0A3R7PY07_9TRYP</name>
<feature type="coiled-coil region" evidence="7">
    <location>
        <begin position="388"/>
        <end position="433"/>
    </location>
</feature>
<organism evidence="9 10">
    <name type="scientific">Trypanosoma conorhini</name>
    <dbReference type="NCBI Taxonomy" id="83891"/>
    <lineage>
        <taxon>Eukaryota</taxon>
        <taxon>Discoba</taxon>
        <taxon>Euglenozoa</taxon>
        <taxon>Kinetoplastea</taxon>
        <taxon>Metakinetoplastina</taxon>
        <taxon>Trypanosomatida</taxon>
        <taxon>Trypanosomatidae</taxon>
        <taxon>Trypanosoma</taxon>
    </lineage>
</organism>
<evidence type="ECO:0000256" key="5">
    <source>
        <dbReference type="ARBA" id="ARBA00023054"/>
    </source>
</evidence>
<dbReference type="GO" id="GO:0003777">
    <property type="term" value="F:microtubule motor activity"/>
    <property type="evidence" value="ECO:0007669"/>
    <property type="project" value="InterPro"/>
</dbReference>
<feature type="binding site" evidence="6">
    <location>
        <begin position="84"/>
        <end position="91"/>
    </location>
    <ligand>
        <name>ATP</name>
        <dbReference type="ChEBI" id="CHEBI:30616"/>
    </ligand>
</feature>